<evidence type="ECO:0000313" key="1">
    <source>
        <dbReference type="EMBL" id="APH04685.1"/>
    </source>
</evidence>
<dbReference type="EMBL" id="CP016020">
    <property type="protein sequence ID" value="APH04685.1"/>
    <property type="molecule type" value="Genomic_DNA"/>
</dbReference>
<gene>
    <name evidence="1" type="ORF">A9C19_07950</name>
</gene>
<dbReference type="KEGG" id="bwh:A9C19_07950"/>
<protein>
    <recommendedName>
        <fullName evidence="3">Group-specific protein</fullName>
    </recommendedName>
</protein>
<dbReference type="Proteomes" id="UP000181936">
    <property type="component" value="Chromosome"/>
</dbReference>
<sequence>MFDPTVFDNLKVVIEGYIYDLDLEKELSVTNRSDIVDLATMSRRYSLTFVSSQFRKTYVTIEISMDQEQLAGELLQTITEPGCHVVVSFVEEARSQDYDELFYRKLKKCWGNSHNIHLILMKEKTNTTTKYIHNFNVDFINSFGENNLEKLLNIVDQSISLLKQKSES</sequence>
<accession>A0A1L3MQQ8</accession>
<dbReference type="RefSeq" id="WP_072579474.1">
    <property type="nucleotide sequence ID" value="NZ_CP016020.1"/>
</dbReference>
<evidence type="ECO:0000313" key="2">
    <source>
        <dbReference type="Proteomes" id="UP000181936"/>
    </source>
</evidence>
<keyword evidence="2" id="KW-1185">Reference proteome</keyword>
<dbReference type="STRING" id="1547283.A9C19_07950"/>
<reference evidence="1 2" key="1">
    <citation type="journal article" date="2016" name="Sci. Rep.">
        <title>Complete genome sequence and transcriptomic analysis of a novel marine strain Bacillus weihaiensis reveals the mechanism of brown algae degradation.</title>
        <authorList>
            <person name="Zhu Y."/>
            <person name="Chen P."/>
            <person name="Bao Y."/>
            <person name="Men Y."/>
            <person name="Zeng Y."/>
            <person name="Yang J."/>
            <person name="Sun J."/>
            <person name="Sun Y."/>
        </authorList>
    </citation>
    <scope>NUCLEOTIDE SEQUENCE [LARGE SCALE GENOMIC DNA]</scope>
    <source>
        <strain evidence="1 2">Alg07</strain>
    </source>
</reference>
<organism evidence="1 2">
    <name type="scientific">Bacillus weihaiensis</name>
    <dbReference type="NCBI Taxonomy" id="1547283"/>
    <lineage>
        <taxon>Bacteria</taxon>
        <taxon>Bacillati</taxon>
        <taxon>Bacillota</taxon>
        <taxon>Bacilli</taxon>
        <taxon>Bacillales</taxon>
        <taxon>Bacillaceae</taxon>
        <taxon>Bacillus</taxon>
    </lineage>
</organism>
<dbReference type="OrthoDB" id="2964978at2"/>
<proteinExistence type="predicted"/>
<dbReference type="AlphaFoldDB" id="A0A1L3MQQ8"/>
<name>A0A1L3MQQ8_9BACI</name>
<evidence type="ECO:0008006" key="3">
    <source>
        <dbReference type="Google" id="ProtNLM"/>
    </source>
</evidence>